<gene>
    <name evidence="3" type="ORF">IMSHALPRED_005579</name>
</gene>
<dbReference type="Gene3D" id="1.10.287.110">
    <property type="entry name" value="DnaJ domain"/>
    <property type="match status" value="1"/>
</dbReference>
<sequence length="237" mass="27356">MKKDSPYSKRRFYELAKIYHPDRNAHESGSSDTGVLPGSIKLERYRLIVTAHEILSDPVKRSAYDKSGAGWNGRHEHGAPEYTWVKNTRWSGFDTNDSPFRNATWEDWEKWYQRGKAKQEPVYFSNGGFLMLVLTAVFLGGFGQSIRVGDYSNVFQRQVEKVHDDASKAIRRRRTESQGFGNRDERLQNFLRTRDPHGYGVVDPTEESYRKLLQEPEICMSEAINHRGDDHGQNPNA</sequence>
<name>A0A8H3ELU1_9LECA</name>
<organism evidence="3 4">
    <name type="scientific">Imshaugia aleurites</name>
    <dbReference type="NCBI Taxonomy" id="172621"/>
    <lineage>
        <taxon>Eukaryota</taxon>
        <taxon>Fungi</taxon>
        <taxon>Dikarya</taxon>
        <taxon>Ascomycota</taxon>
        <taxon>Pezizomycotina</taxon>
        <taxon>Lecanoromycetes</taxon>
        <taxon>OSLEUM clade</taxon>
        <taxon>Lecanoromycetidae</taxon>
        <taxon>Lecanorales</taxon>
        <taxon>Lecanorineae</taxon>
        <taxon>Parmeliaceae</taxon>
        <taxon>Imshaugia</taxon>
    </lineage>
</organism>
<protein>
    <recommendedName>
        <fullName evidence="2">J domain-containing protein</fullName>
    </recommendedName>
</protein>
<feature type="transmembrane region" description="Helical" evidence="1">
    <location>
        <begin position="122"/>
        <end position="143"/>
    </location>
</feature>
<keyword evidence="1" id="KW-0812">Transmembrane</keyword>
<keyword evidence="4" id="KW-1185">Reference proteome</keyword>
<keyword evidence="1" id="KW-1133">Transmembrane helix</keyword>
<evidence type="ECO:0000313" key="3">
    <source>
        <dbReference type="EMBL" id="CAF9907589.1"/>
    </source>
</evidence>
<dbReference type="InterPro" id="IPR018253">
    <property type="entry name" value="DnaJ_domain_CS"/>
</dbReference>
<dbReference type="CDD" id="cd06257">
    <property type="entry name" value="DnaJ"/>
    <property type="match status" value="1"/>
</dbReference>
<evidence type="ECO:0000256" key="1">
    <source>
        <dbReference type="SAM" id="Phobius"/>
    </source>
</evidence>
<reference evidence="3" key="1">
    <citation type="submission" date="2021-03" db="EMBL/GenBank/DDBJ databases">
        <authorList>
            <person name="Tagirdzhanova G."/>
        </authorList>
    </citation>
    <scope>NUCLEOTIDE SEQUENCE</scope>
</reference>
<dbReference type="SUPFAM" id="SSF46565">
    <property type="entry name" value="Chaperone J-domain"/>
    <property type="match status" value="1"/>
</dbReference>
<dbReference type="EMBL" id="CAJPDT010000003">
    <property type="protein sequence ID" value="CAF9907589.1"/>
    <property type="molecule type" value="Genomic_DNA"/>
</dbReference>
<dbReference type="Proteomes" id="UP000664534">
    <property type="component" value="Unassembled WGS sequence"/>
</dbReference>
<dbReference type="Pfam" id="PF00226">
    <property type="entry name" value="DnaJ"/>
    <property type="match status" value="1"/>
</dbReference>
<comment type="caution">
    <text evidence="3">The sequence shown here is derived from an EMBL/GenBank/DDBJ whole genome shotgun (WGS) entry which is preliminary data.</text>
</comment>
<dbReference type="PRINTS" id="PR00625">
    <property type="entry name" value="JDOMAIN"/>
</dbReference>
<dbReference type="InterPro" id="IPR001623">
    <property type="entry name" value="DnaJ_domain"/>
</dbReference>
<dbReference type="InterPro" id="IPR036869">
    <property type="entry name" value="J_dom_sf"/>
</dbReference>
<evidence type="ECO:0000313" key="4">
    <source>
        <dbReference type="Proteomes" id="UP000664534"/>
    </source>
</evidence>
<dbReference type="PROSITE" id="PS50076">
    <property type="entry name" value="DNAJ_2"/>
    <property type="match status" value="1"/>
</dbReference>
<dbReference type="PROSITE" id="PS00636">
    <property type="entry name" value="DNAJ_1"/>
    <property type="match status" value="1"/>
</dbReference>
<dbReference type="AlphaFoldDB" id="A0A8H3ELU1"/>
<evidence type="ECO:0000259" key="2">
    <source>
        <dbReference type="PROSITE" id="PS50076"/>
    </source>
</evidence>
<dbReference type="PANTHER" id="PTHR24074">
    <property type="entry name" value="CO-CHAPERONE PROTEIN DJLA"/>
    <property type="match status" value="1"/>
</dbReference>
<feature type="domain" description="J" evidence="2">
    <location>
        <begin position="1"/>
        <end position="68"/>
    </location>
</feature>
<dbReference type="OrthoDB" id="17458at2759"/>
<dbReference type="InterPro" id="IPR050817">
    <property type="entry name" value="DjlA_DnaK_co-chaperone"/>
</dbReference>
<keyword evidence="1" id="KW-0472">Membrane</keyword>
<proteinExistence type="predicted"/>
<accession>A0A8H3ELU1</accession>